<feature type="domain" description="RNase III" evidence="1">
    <location>
        <begin position="75"/>
        <end position="206"/>
    </location>
</feature>
<evidence type="ECO:0000313" key="9">
    <source>
        <dbReference type="Proteomes" id="UP000249293"/>
    </source>
</evidence>
<evidence type="ECO:0000259" key="1">
    <source>
        <dbReference type="PROSITE" id="PS50142"/>
    </source>
</evidence>
<dbReference type="HOGENOM" id="CLU_088025_0_0_1"/>
<dbReference type="GO" id="GO:0004525">
    <property type="term" value="F:ribonuclease III activity"/>
    <property type="evidence" value="ECO:0007669"/>
    <property type="project" value="InterPro"/>
</dbReference>
<evidence type="ECO:0000313" key="2">
    <source>
        <dbReference type="EMBL" id="AWU75552.1"/>
    </source>
</evidence>
<dbReference type="Gene3D" id="1.10.1520.10">
    <property type="entry name" value="Ribonuclease III domain"/>
    <property type="match status" value="1"/>
</dbReference>
<reference evidence="3" key="2">
    <citation type="submission" date="2014-08" db="EMBL/GenBank/DDBJ databases">
        <title>Exploiting Issatchenkia orientalis SD108 for Succinic Acid Production.</title>
        <authorList>
            <person name="Xiao H."/>
            <person name="Shao Z."/>
            <person name="Jiang Y."/>
            <person name="Dole S."/>
            <person name="Zhao H."/>
        </authorList>
    </citation>
    <scope>NUCLEOTIDE SEQUENCE [LARGE SCALE GENOMIC DNA]</scope>
    <source>
        <strain evidence="3">SD108</strain>
    </source>
</reference>
<name>A0A099P3B0_PICKU</name>
<sequence length="224" mass="24965">MSAARFSNSLSKIYRPISNFRKPLALNSVQQHQQLRSVVFVRGQRVQGLIRDPSEVLSSDGVHYDASNKEILTHIKSYINSLNLSNKIELSDTLLLQIITHKSFAHGSKPYNANLAFFGEQLLQFVSTKHVLNQCNGELNAIGSFAHRLMWSDRLLAAFAESKGIDSIFFCRKALPTGKTDQLYKPKGIYSTITSSLVGAIGAKYGKAVAEEFIEKELIPSFKN</sequence>
<evidence type="ECO:0000313" key="4">
    <source>
        <dbReference type="EMBL" id="ONH72567.1"/>
    </source>
</evidence>
<dbReference type="eggNOG" id="ENOG502RXWY">
    <property type="taxonomic scope" value="Eukaryota"/>
</dbReference>
<dbReference type="InterPro" id="IPR036389">
    <property type="entry name" value="RNase_III_sf"/>
</dbReference>
<organism evidence="3 6">
    <name type="scientific">Pichia kudriavzevii</name>
    <name type="common">Yeast</name>
    <name type="synonym">Issatchenkia orientalis</name>
    <dbReference type="NCBI Taxonomy" id="4909"/>
    <lineage>
        <taxon>Eukaryota</taxon>
        <taxon>Fungi</taxon>
        <taxon>Dikarya</taxon>
        <taxon>Ascomycota</taxon>
        <taxon>Saccharomycotina</taxon>
        <taxon>Pichiomycetes</taxon>
        <taxon>Pichiales</taxon>
        <taxon>Pichiaceae</taxon>
        <taxon>Pichia</taxon>
    </lineage>
</organism>
<evidence type="ECO:0000313" key="7">
    <source>
        <dbReference type="Proteomes" id="UP000189274"/>
    </source>
</evidence>
<reference evidence="6" key="1">
    <citation type="journal article" date="2014" name="Microb. Cell Fact.">
        <title>Exploiting Issatchenkia orientalis SD108 for succinic acid production.</title>
        <authorList>
            <person name="Xiao H."/>
            <person name="Shao Z."/>
            <person name="Jiang Y."/>
            <person name="Dole S."/>
            <person name="Zhao H."/>
        </authorList>
    </citation>
    <scope>NUCLEOTIDE SEQUENCE [LARGE SCALE GENOMIC DNA]</scope>
    <source>
        <strain evidence="6">SD108</strain>
    </source>
</reference>
<dbReference type="Proteomes" id="UP000195871">
    <property type="component" value="Unassembled WGS sequence"/>
</dbReference>
<evidence type="ECO:0000313" key="8">
    <source>
        <dbReference type="Proteomes" id="UP000195871"/>
    </source>
</evidence>
<dbReference type="GO" id="GO:0003735">
    <property type="term" value="F:structural constituent of ribosome"/>
    <property type="evidence" value="ECO:0007669"/>
    <property type="project" value="InterPro"/>
</dbReference>
<dbReference type="GO" id="GO:0005762">
    <property type="term" value="C:mitochondrial large ribosomal subunit"/>
    <property type="evidence" value="ECO:0007669"/>
    <property type="project" value="InterPro"/>
</dbReference>
<dbReference type="InterPro" id="IPR000999">
    <property type="entry name" value="RNase_III_dom"/>
</dbReference>
<reference evidence="2 9" key="6">
    <citation type="submission" date="2018-06" db="EMBL/GenBank/DDBJ databases">
        <title>Population genomics shows no distinction between pathogenic Candida krusei and environmental Pichia kudriavzevii: One species, four names.</title>
        <authorList>
            <person name="Douglass A.P."/>
            <person name="Offei B."/>
            <person name="Braun-Galleani S."/>
            <person name="Coughlan A.Y."/>
            <person name="Martos A."/>
            <person name="Ortiz-Merino R.A."/>
            <person name="Byrne K.P."/>
            <person name="Wolfe K.H."/>
        </authorList>
    </citation>
    <scope>NUCLEOTIDE SEQUENCE [LARGE SCALE GENOMIC DNA]</scope>
    <source>
        <strain evidence="2 9">CBS573</strain>
    </source>
</reference>
<dbReference type="PANTHER" id="PTHR28160:SF1">
    <property type="entry name" value="LARGE RIBOSOMAL SUBUNIT PROTEIN ML57"/>
    <property type="match status" value="1"/>
</dbReference>
<dbReference type="OrthoDB" id="2281895at2759"/>
<proteinExistence type="predicted"/>
<reference evidence="7" key="3">
    <citation type="journal article" date="2017" name="Genome Announc.">
        <title>Genome sequences of Cyberlindnera fabianii 65, Pichia kudriavzevii 129, and Saccharomyces cerevisiae 131 isolated from fermented masau fruits in Zimbabwe.</title>
        <authorList>
            <person name="van Rijswijck I.M.H."/>
            <person name="Derks M.F.L."/>
            <person name="Abee T."/>
            <person name="de Ridder D."/>
            <person name="Smid E.J."/>
        </authorList>
    </citation>
    <scope>NUCLEOTIDE SEQUENCE [LARGE SCALE GENOMIC DNA]</scope>
    <source>
        <strain evidence="7">129</strain>
    </source>
</reference>
<protein>
    <submittedName>
        <fullName evidence="4">Ribonuclease 3</fullName>
    </submittedName>
</protein>
<dbReference type="Proteomes" id="UP000249293">
    <property type="component" value="Chromosome 2"/>
</dbReference>
<keyword evidence="9" id="KW-1185">Reference proteome</keyword>
<dbReference type="GO" id="GO:0032543">
    <property type="term" value="P:mitochondrial translation"/>
    <property type="evidence" value="ECO:0007669"/>
    <property type="project" value="InterPro"/>
</dbReference>
<dbReference type="AlphaFoldDB" id="A0A099P3B0"/>
<evidence type="ECO:0000313" key="3">
    <source>
        <dbReference type="EMBL" id="KGK38541.1"/>
    </source>
</evidence>
<dbReference type="EMBL" id="CP028774">
    <property type="protein sequence ID" value="AWU75552.1"/>
    <property type="molecule type" value="Genomic_DNA"/>
</dbReference>
<evidence type="ECO:0000313" key="5">
    <source>
        <dbReference type="EMBL" id="OUT21033.1"/>
    </source>
</evidence>
<dbReference type="EMBL" id="NHMM01000006">
    <property type="protein sequence ID" value="OUT21033.1"/>
    <property type="molecule type" value="Genomic_DNA"/>
</dbReference>
<dbReference type="PROSITE" id="PS50142">
    <property type="entry name" value="RNASE_3_2"/>
    <property type="match status" value="1"/>
</dbReference>
<dbReference type="GO" id="GO:0006396">
    <property type="term" value="P:RNA processing"/>
    <property type="evidence" value="ECO:0007669"/>
    <property type="project" value="InterPro"/>
</dbReference>
<dbReference type="EMBL" id="JQFK01000018">
    <property type="protein sequence ID" value="KGK38541.1"/>
    <property type="molecule type" value="Genomic_DNA"/>
</dbReference>
<accession>A0A099P3B0</accession>
<dbReference type="Pfam" id="PF14622">
    <property type="entry name" value="Ribonucleas_3_3"/>
    <property type="match status" value="1"/>
</dbReference>
<dbReference type="SMART" id="SM00535">
    <property type="entry name" value="RIBOc"/>
    <property type="match status" value="1"/>
</dbReference>
<dbReference type="STRING" id="4909.A0A099P3B0"/>
<reference evidence="5 8" key="5">
    <citation type="submission" date="2017-05" db="EMBL/GenBank/DDBJ databases">
        <title>The Genome Sequence of Candida krusei Ckrusei653.</title>
        <authorList>
            <person name="Cuomo C."/>
            <person name="Forche A."/>
            <person name="Young S."/>
            <person name="Abouelleil A."/>
            <person name="Cao P."/>
            <person name="Chapman S."/>
            <person name="Cusick C."/>
            <person name="Shea T."/>
            <person name="Nusbaum C."/>
            <person name="Birren B."/>
        </authorList>
    </citation>
    <scope>NUCLEOTIDE SEQUENCE [LARGE SCALE GENOMIC DNA]</scope>
    <source>
        <strain evidence="5 8">Ckrusei653</strain>
    </source>
</reference>
<dbReference type="EMBL" id="MQVM01000020">
    <property type="protein sequence ID" value="ONH72567.1"/>
    <property type="molecule type" value="Genomic_DNA"/>
</dbReference>
<dbReference type="Proteomes" id="UP000029867">
    <property type="component" value="Unassembled WGS sequence"/>
</dbReference>
<reference evidence="4" key="4">
    <citation type="submission" date="2017-01" db="EMBL/GenBank/DDBJ databases">
        <authorList>
            <person name="Mah S.A."/>
            <person name="Swanson W.J."/>
            <person name="Moy G.W."/>
            <person name="Vacquier V.D."/>
        </authorList>
    </citation>
    <scope>NUCLEOTIDE SEQUENCE [LARGE SCALE GENOMIC DNA]</scope>
    <source>
        <strain evidence="4">129</strain>
    </source>
</reference>
<dbReference type="Proteomes" id="UP000189274">
    <property type="component" value="Unassembled WGS sequence"/>
</dbReference>
<gene>
    <name evidence="4" type="ORF">BOH78_3745</name>
    <name evidence="2" type="ORF">C5L36_0B07990</name>
    <name evidence="5" type="ORF">CAS74_004031</name>
    <name evidence="3" type="ORF">JL09_g2266</name>
</gene>
<dbReference type="PANTHER" id="PTHR28160">
    <property type="entry name" value="54S RIBOSOMAL PROTEIN L15, MITOCHONDRIAL"/>
    <property type="match status" value="1"/>
</dbReference>
<dbReference type="InterPro" id="IPR040030">
    <property type="entry name" value="Ribosomal_mL57"/>
</dbReference>
<evidence type="ECO:0000313" key="6">
    <source>
        <dbReference type="Proteomes" id="UP000029867"/>
    </source>
</evidence>
<dbReference type="VEuPathDB" id="FungiDB:C5L36_0B07990"/>
<dbReference type="SUPFAM" id="SSF69065">
    <property type="entry name" value="RNase III domain-like"/>
    <property type="match status" value="1"/>
</dbReference>